<feature type="domain" description="NTF2-like N-terminal transpeptidase" evidence="9">
    <location>
        <begin position="26"/>
        <end position="154"/>
    </location>
</feature>
<comment type="pathway">
    <text evidence="2">Cell wall biogenesis; peptidoglycan biosynthesis.</text>
</comment>
<dbReference type="RefSeq" id="WP_093075103.1">
    <property type="nucleotide sequence ID" value="NZ_FOGV01000041.1"/>
</dbReference>
<dbReference type="InterPro" id="IPR007887">
    <property type="entry name" value="MecA_N"/>
</dbReference>
<dbReference type="EC" id="3.4.16.4" evidence="4"/>
<evidence type="ECO:0000256" key="1">
    <source>
        <dbReference type="ARBA" id="ARBA00004370"/>
    </source>
</evidence>
<dbReference type="EMBL" id="FOGV01000041">
    <property type="protein sequence ID" value="SES35640.1"/>
    <property type="molecule type" value="Genomic_DNA"/>
</dbReference>
<gene>
    <name evidence="10" type="ORF">SAMN05444126_1418</name>
</gene>
<dbReference type="STRING" id="1464123.SAMN05444126_1418"/>
<protein>
    <recommendedName>
        <fullName evidence="4">serine-type D-Ala-D-Ala carboxypeptidase</fullName>
        <ecNumber evidence="4">3.4.16.4</ecNumber>
    </recommendedName>
</protein>
<dbReference type="Pfam" id="PF00905">
    <property type="entry name" value="Transpeptidase"/>
    <property type="match status" value="1"/>
</dbReference>
<dbReference type="AlphaFoldDB" id="A0A1H9WP03"/>
<dbReference type="UniPathway" id="UPA00219"/>
<evidence type="ECO:0000259" key="9">
    <source>
        <dbReference type="Pfam" id="PF05223"/>
    </source>
</evidence>
<evidence type="ECO:0000313" key="11">
    <source>
        <dbReference type="Proteomes" id="UP000199318"/>
    </source>
</evidence>
<dbReference type="InterPro" id="IPR001460">
    <property type="entry name" value="PCN-bd_Tpept"/>
</dbReference>
<dbReference type="SUPFAM" id="SSF56601">
    <property type="entry name" value="beta-lactamase/transpeptidase-like"/>
    <property type="match status" value="1"/>
</dbReference>
<dbReference type="Gene3D" id="3.30.1390.30">
    <property type="entry name" value="Penicillin-binding protein 2a, domain 3"/>
    <property type="match status" value="1"/>
</dbReference>
<accession>A0A1H9WP03</accession>
<dbReference type="SUPFAM" id="SSF54427">
    <property type="entry name" value="NTF2-like"/>
    <property type="match status" value="1"/>
</dbReference>
<dbReference type="SUPFAM" id="SSF56519">
    <property type="entry name" value="Penicillin binding protein dimerisation domain"/>
    <property type="match status" value="1"/>
</dbReference>
<feature type="domain" description="Penicillin-binding protein transpeptidase" evidence="7">
    <location>
        <begin position="365"/>
        <end position="671"/>
    </location>
</feature>
<comment type="subcellular location">
    <subcellularLocation>
        <location evidence="1">Membrane</location>
    </subcellularLocation>
</comment>
<evidence type="ECO:0000256" key="6">
    <source>
        <dbReference type="ARBA" id="ARBA00034000"/>
    </source>
</evidence>
<evidence type="ECO:0000259" key="8">
    <source>
        <dbReference type="Pfam" id="PF03717"/>
    </source>
</evidence>
<dbReference type="InterPro" id="IPR050515">
    <property type="entry name" value="Beta-lactam/transpept"/>
</dbReference>
<dbReference type="GO" id="GO:0008658">
    <property type="term" value="F:penicillin binding"/>
    <property type="evidence" value="ECO:0007669"/>
    <property type="project" value="InterPro"/>
</dbReference>
<name>A0A1H9WP03_9BACI</name>
<dbReference type="GO" id="GO:0071555">
    <property type="term" value="P:cell wall organization"/>
    <property type="evidence" value="ECO:0007669"/>
    <property type="project" value="TreeGrafter"/>
</dbReference>
<dbReference type="PANTHER" id="PTHR30627:SF25">
    <property type="entry name" value="PENICILLIN-BINDING PROTEIN 3"/>
    <property type="match status" value="1"/>
</dbReference>
<comment type="similarity">
    <text evidence="3">Belongs to the transpeptidase family.</text>
</comment>
<comment type="caution">
    <text evidence="10">The sequence shown here is derived from an EMBL/GenBank/DDBJ whole genome shotgun (WGS) entry which is preliminary data.</text>
</comment>
<proteinExistence type="inferred from homology"/>
<dbReference type="Gene3D" id="3.40.710.10">
    <property type="entry name" value="DD-peptidase/beta-lactamase superfamily"/>
    <property type="match status" value="1"/>
</dbReference>
<dbReference type="GO" id="GO:0009252">
    <property type="term" value="P:peptidoglycan biosynthetic process"/>
    <property type="evidence" value="ECO:0007669"/>
    <property type="project" value="UniProtKB-UniPathway"/>
</dbReference>
<evidence type="ECO:0000256" key="3">
    <source>
        <dbReference type="ARBA" id="ARBA00007171"/>
    </source>
</evidence>
<dbReference type="InterPro" id="IPR012338">
    <property type="entry name" value="Beta-lactam/transpept-like"/>
</dbReference>
<dbReference type="PANTHER" id="PTHR30627">
    <property type="entry name" value="PEPTIDOGLYCAN D,D-TRANSPEPTIDASE"/>
    <property type="match status" value="1"/>
</dbReference>
<evidence type="ECO:0000313" key="10">
    <source>
        <dbReference type="EMBL" id="SES35640.1"/>
    </source>
</evidence>
<reference evidence="11" key="1">
    <citation type="submission" date="2016-10" db="EMBL/GenBank/DDBJ databases">
        <authorList>
            <person name="de Groot N.N."/>
        </authorList>
    </citation>
    <scope>NUCLEOTIDE SEQUENCE [LARGE SCALE GENOMIC DNA]</scope>
    <source>
        <strain evidence="11">10nlg</strain>
    </source>
</reference>
<dbReference type="Gene3D" id="3.90.1310.10">
    <property type="entry name" value="Penicillin-binding protein 2a (Domain 2)"/>
    <property type="match status" value="1"/>
</dbReference>
<sequence length="676" mass="74834">MIKRIMWFLAAAVMLTGCSSQEPEHPEDALQAYLDSWEAQDGAQMYEQMTEASQETVDGAEWDFAERYEEVYDELLIEMTELSFDEGFFEEHEIDAEATESFDIPVEVAMDTIVGEITYTLAVNMQRQTEETEDGEVISWRIAWEPDHFMPGMEAVTDTVSYATDSPERGEIYGSEGDPLAINGEVYQVSIVPESTDDTDASAEEVAEILNIDDERAVEAANAYPDEPEWAAPVQMIGAEDDRTDELLEVDGVLLESASGREYPLSRDAAHLIGYIGNVTAEDLEEDEEGYYDAESAIGRSGLEAHFEEDLRGERGVTLSIMTENDEVREELGSEEAEAGEDFDLTIDAAMQTMVTDKVGEDSAAVVVMEQSTGELRTLVSQPSYDSSLRYLGLPDEQAEEYEETDLLFENRFQNVYSPGSVFKPLTAAIGLEEDLLDPNEAVTIEGETWQPEDAGWGDYEVRRVNDSETEIDLDTAMKLSDNIYFAQLAREYGEETMTAWAEEFGFGENLAMDYPLYTSQLVSDELDRDVLLADTGYGQGEILISPVHMTSLYSLFTNGGDWQLPGLTEEGEVNESVISEATASTVKESLASVVQAEDGTAYRDEPGHDRELIGKTGTAELKSDSAEDGEQIGWYVSADAGDNDYIMTVMVQNAEDHGGSGYAVDLANDIWAEME</sequence>
<evidence type="ECO:0000256" key="4">
    <source>
        <dbReference type="ARBA" id="ARBA00012448"/>
    </source>
</evidence>
<dbReference type="InterPro" id="IPR032710">
    <property type="entry name" value="NTF2-like_dom_sf"/>
</dbReference>
<dbReference type="GO" id="GO:0046677">
    <property type="term" value="P:response to antibiotic"/>
    <property type="evidence" value="ECO:0007669"/>
    <property type="project" value="InterPro"/>
</dbReference>
<dbReference type="Proteomes" id="UP000199318">
    <property type="component" value="Unassembled WGS sequence"/>
</dbReference>
<evidence type="ECO:0000259" key="7">
    <source>
        <dbReference type="Pfam" id="PF00905"/>
    </source>
</evidence>
<dbReference type="InterPro" id="IPR036138">
    <property type="entry name" value="PBP_dimer_sf"/>
</dbReference>
<keyword evidence="11" id="KW-1185">Reference proteome</keyword>
<comment type="catalytic activity">
    <reaction evidence="6">
        <text>Preferential cleavage: (Ac)2-L-Lys-D-Ala-|-D-Ala. Also transpeptidation of peptidyl-alanyl moieties that are N-acyl substituents of D-alanine.</text>
        <dbReference type="EC" id="3.4.16.4"/>
    </reaction>
</comment>
<dbReference type="PROSITE" id="PS51257">
    <property type="entry name" value="PROKAR_LIPOPROTEIN"/>
    <property type="match status" value="1"/>
</dbReference>
<dbReference type="GO" id="GO:0005886">
    <property type="term" value="C:plasma membrane"/>
    <property type="evidence" value="ECO:0007669"/>
    <property type="project" value="TreeGrafter"/>
</dbReference>
<dbReference type="GO" id="GO:0071972">
    <property type="term" value="F:peptidoglycan L,D-transpeptidase activity"/>
    <property type="evidence" value="ECO:0007669"/>
    <property type="project" value="TreeGrafter"/>
</dbReference>
<dbReference type="GO" id="GO:0009002">
    <property type="term" value="F:serine-type D-Ala-D-Ala carboxypeptidase activity"/>
    <property type="evidence" value="ECO:0007669"/>
    <property type="project" value="UniProtKB-EC"/>
</dbReference>
<organism evidence="10 11">
    <name type="scientific">Salisediminibacterium halotolerans</name>
    <dbReference type="NCBI Taxonomy" id="517425"/>
    <lineage>
        <taxon>Bacteria</taxon>
        <taxon>Bacillati</taxon>
        <taxon>Bacillota</taxon>
        <taxon>Bacilli</taxon>
        <taxon>Bacillales</taxon>
        <taxon>Bacillaceae</taxon>
        <taxon>Salisediminibacterium</taxon>
    </lineage>
</organism>
<dbReference type="InterPro" id="IPR005311">
    <property type="entry name" value="PBP_dimer"/>
</dbReference>
<feature type="domain" description="Penicillin-binding protein dimerisation" evidence="8">
    <location>
        <begin position="165"/>
        <end position="325"/>
    </location>
</feature>
<keyword evidence="5" id="KW-0472">Membrane</keyword>
<evidence type="ECO:0000256" key="5">
    <source>
        <dbReference type="ARBA" id="ARBA00023136"/>
    </source>
</evidence>
<dbReference type="Pfam" id="PF05223">
    <property type="entry name" value="MecA_N"/>
    <property type="match status" value="1"/>
</dbReference>
<dbReference type="OrthoDB" id="9766847at2"/>
<evidence type="ECO:0000256" key="2">
    <source>
        <dbReference type="ARBA" id="ARBA00004752"/>
    </source>
</evidence>
<dbReference type="Pfam" id="PF03717">
    <property type="entry name" value="PBP_dimer"/>
    <property type="match status" value="1"/>
</dbReference>
<dbReference type="Gene3D" id="3.10.450.100">
    <property type="entry name" value="NTF2-like, domain 1"/>
    <property type="match status" value="1"/>
</dbReference>